<evidence type="ECO:0000256" key="1">
    <source>
        <dbReference type="SAM" id="MobiDB-lite"/>
    </source>
</evidence>
<accession>A0ABV0AZF1</accession>
<evidence type="ECO:0000313" key="2">
    <source>
        <dbReference type="EMBL" id="MEN3540640.1"/>
    </source>
</evidence>
<dbReference type="EMBL" id="JBDJAW010000055">
    <property type="protein sequence ID" value="MEN3540640.1"/>
    <property type="molecule type" value="Genomic_DNA"/>
</dbReference>
<feature type="region of interest" description="Disordered" evidence="1">
    <location>
        <begin position="1"/>
        <end position="41"/>
    </location>
</feature>
<keyword evidence="3" id="KW-1185">Reference proteome</keyword>
<organism evidence="2 3">
    <name type="scientific">Microbispora maris</name>
    <dbReference type="NCBI Taxonomy" id="3144104"/>
    <lineage>
        <taxon>Bacteria</taxon>
        <taxon>Bacillati</taxon>
        <taxon>Actinomycetota</taxon>
        <taxon>Actinomycetes</taxon>
        <taxon>Streptosporangiales</taxon>
        <taxon>Streptosporangiaceae</taxon>
        <taxon>Microbispora</taxon>
    </lineage>
</organism>
<evidence type="ECO:0000313" key="3">
    <source>
        <dbReference type="Proteomes" id="UP001447516"/>
    </source>
</evidence>
<protein>
    <submittedName>
        <fullName evidence="2">Uncharacterized protein</fullName>
    </submittedName>
</protein>
<name>A0ABV0AZF1_9ACTN</name>
<gene>
    <name evidence="2" type="ORF">AAH991_36385</name>
</gene>
<proteinExistence type="predicted"/>
<dbReference type="Proteomes" id="UP001447516">
    <property type="component" value="Unassembled WGS sequence"/>
</dbReference>
<reference evidence="2 3" key="1">
    <citation type="submission" date="2024-05" db="EMBL/GenBank/DDBJ databases">
        <title>Microbispora sp.ZYX-F-249.</title>
        <authorList>
            <person name="Xie H."/>
        </authorList>
    </citation>
    <scope>NUCLEOTIDE SEQUENCE [LARGE SCALE GENOMIC DNA]</scope>
    <source>
        <strain evidence="2 3">ZYX-F-249</strain>
    </source>
</reference>
<dbReference type="RefSeq" id="WP_346230490.1">
    <property type="nucleotide sequence ID" value="NZ_JBDJAW010000055.1"/>
</dbReference>
<sequence length="109" mass="11507">MRTSIGLRAGSPVTVGAHIGGDPDQAAGLRPRRTRQTTSALGGPQHVLALDAAPIARVMTRRAGAMRDRACNCRETTPTHTSDGRRRAAAPGRPAVRLVGWLVDAIPPR</sequence>
<comment type="caution">
    <text evidence="2">The sequence shown here is derived from an EMBL/GenBank/DDBJ whole genome shotgun (WGS) entry which is preliminary data.</text>
</comment>